<dbReference type="AlphaFoldDB" id="A0A4C1V8D6"/>
<evidence type="ECO:0000313" key="1">
    <source>
        <dbReference type="EMBL" id="GBP35083.1"/>
    </source>
</evidence>
<comment type="caution">
    <text evidence="1">The sequence shown here is derived from an EMBL/GenBank/DDBJ whole genome shotgun (WGS) entry which is preliminary data.</text>
</comment>
<sequence>MRRTSDRSHGSVGVDTTPFEYYSKRVRFGSDEPRGAGAAAPGSILTFDERAQDVAATGVRGPRERFRSEIFFRTEKMKIVLRPTRRRHRA</sequence>
<gene>
    <name evidence="1" type="ORF">EVAR_28280_1</name>
</gene>
<protein>
    <submittedName>
        <fullName evidence="1">Uncharacterized protein</fullName>
    </submittedName>
</protein>
<accession>A0A4C1V8D6</accession>
<dbReference type="EMBL" id="BGZK01000299">
    <property type="protein sequence ID" value="GBP35083.1"/>
    <property type="molecule type" value="Genomic_DNA"/>
</dbReference>
<name>A0A4C1V8D6_EUMVA</name>
<keyword evidence="2" id="KW-1185">Reference proteome</keyword>
<reference evidence="1 2" key="1">
    <citation type="journal article" date="2019" name="Commun. Biol.">
        <title>The bagworm genome reveals a unique fibroin gene that provides high tensile strength.</title>
        <authorList>
            <person name="Kono N."/>
            <person name="Nakamura H."/>
            <person name="Ohtoshi R."/>
            <person name="Tomita M."/>
            <person name="Numata K."/>
            <person name="Arakawa K."/>
        </authorList>
    </citation>
    <scope>NUCLEOTIDE SEQUENCE [LARGE SCALE GENOMIC DNA]</scope>
</reference>
<evidence type="ECO:0000313" key="2">
    <source>
        <dbReference type="Proteomes" id="UP000299102"/>
    </source>
</evidence>
<organism evidence="1 2">
    <name type="scientific">Eumeta variegata</name>
    <name type="common">Bagworm moth</name>
    <name type="synonym">Eumeta japonica</name>
    <dbReference type="NCBI Taxonomy" id="151549"/>
    <lineage>
        <taxon>Eukaryota</taxon>
        <taxon>Metazoa</taxon>
        <taxon>Ecdysozoa</taxon>
        <taxon>Arthropoda</taxon>
        <taxon>Hexapoda</taxon>
        <taxon>Insecta</taxon>
        <taxon>Pterygota</taxon>
        <taxon>Neoptera</taxon>
        <taxon>Endopterygota</taxon>
        <taxon>Lepidoptera</taxon>
        <taxon>Glossata</taxon>
        <taxon>Ditrysia</taxon>
        <taxon>Tineoidea</taxon>
        <taxon>Psychidae</taxon>
        <taxon>Oiketicinae</taxon>
        <taxon>Eumeta</taxon>
    </lineage>
</organism>
<proteinExistence type="predicted"/>
<dbReference type="Proteomes" id="UP000299102">
    <property type="component" value="Unassembled WGS sequence"/>
</dbReference>